<evidence type="ECO:0000256" key="5">
    <source>
        <dbReference type="ARBA" id="ARBA00023004"/>
    </source>
</evidence>
<evidence type="ECO:0000256" key="1">
    <source>
        <dbReference type="ARBA" id="ARBA00022630"/>
    </source>
</evidence>
<evidence type="ECO:0000259" key="7">
    <source>
        <dbReference type="PROSITE" id="PS51085"/>
    </source>
</evidence>
<dbReference type="InterPro" id="IPR012675">
    <property type="entry name" value="Beta-grasp_dom_sf"/>
</dbReference>
<dbReference type="Gene3D" id="3.40.50.80">
    <property type="entry name" value="Nucleotide-binding domain of ferredoxin-NADP reductase (FNR) module"/>
    <property type="match status" value="1"/>
</dbReference>
<dbReference type="InterPro" id="IPR036010">
    <property type="entry name" value="2Fe-2S_ferredoxin-like_sf"/>
</dbReference>
<evidence type="ECO:0000256" key="3">
    <source>
        <dbReference type="ARBA" id="ARBA00022723"/>
    </source>
</evidence>
<dbReference type="GO" id="GO:0046872">
    <property type="term" value="F:metal ion binding"/>
    <property type="evidence" value="ECO:0007669"/>
    <property type="project" value="UniProtKB-KW"/>
</dbReference>
<dbReference type="GO" id="GO:0008168">
    <property type="term" value="F:methyltransferase activity"/>
    <property type="evidence" value="ECO:0007669"/>
    <property type="project" value="UniProtKB-KW"/>
</dbReference>
<dbReference type="InterPro" id="IPR050415">
    <property type="entry name" value="MRET"/>
</dbReference>
<protein>
    <submittedName>
        <fullName evidence="9">Vanillate O-demethylase oxidoreductase</fullName>
    </submittedName>
</protein>
<dbReference type="SUPFAM" id="SSF54292">
    <property type="entry name" value="2Fe-2S ferredoxin-like"/>
    <property type="match status" value="1"/>
</dbReference>
<sequence length="317" mass="34455">MLDLIVTAVQREAPTILAFDLARADGGPLPGFSAGAHLEITLGDGLVRHYSLCTAPEPAPTRYRLAVLLVADSRGGSQAMHELEVGDRLQVSEPRNLFALVPTARRTQLLAGGIGITPILAMAEQLHQQGARFSLRYLVRDREHAAFIPWLKARPYADQVRVHFDQHDPALRPNFQHLLGPAAPDDHLYVCGPVGFMAAVVDAAQAQGWQPGQIHREYFAADPAAQGEQRPFEVELARSGRRVEVPAERSVVEVLADLGIVLPVSCGQGLCGTCLTPVLAGEPEHRDLFLSEAEHAANDRFTPCCSRAKGERLVLDL</sequence>
<keyword evidence="9" id="KW-0489">Methyltransferase</keyword>
<dbReference type="PROSITE" id="PS51384">
    <property type="entry name" value="FAD_FR"/>
    <property type="match status" value="1"/>
</dbReference>
<dbReference type="EMBL" id="CP013987">
    <property type="protein sequence ID" value="ALZ84109.1"/>
    <property type="molecule type" value="Genomic_DNA"/>
</dbReference>
<dbReference type="InterPro" id="IPR017938">
    <property type="entry name" value="Riboflavin_synthase-like_b-brl"/>
</dbReference>
<feature type="domain" description="FAD-binding FR-type" evidence="8">
    <location>
        <begin position="1"/>
        <end position="101"/>
    </location>
</feature>
<keyword evidence="1" id="KW-0285">Flavoprotein</keyword>
<evidence type="ECO:0000256" key="4">
    <source>
        <dbReference type="ARBA" id="ARBA00023002"/>
    </source>
</evidence>
<dbReference type="GO" id="GO:0032259">
    <property type="term" value="P:methylation"/>
    <property type="evidence" value="ECO:0007669"/>
    <property type="project" value="UniProtKB-KW"/>
</dbReference>
<dbReference type="PANTHER" id="PTHR47354:SF1">
    <property type="entry name" value="CARNITINE MONOOXYGENASE REDUCTASE SUBUNIT"/>
    <property type="match status" value="1"/>
</dbReference>
<dbReference type="InterPro" id="IPR006058">
    <property type="entry name" value="2Fe2S_fd_BS"/>
</dbReference>
<dbReference type="PRINTS" id="PR00409">
    <property type="entry name" value="PHDIOXRDTASE"/>
</dbReference>
<dbReference type="PROSITE" id="PS00197">
    <property type="entry name" value="2FE2S_FER_1"/>
    <property type="match status" value="1"/>
</dbReference>
<gene>
    <name evidence="9" type="ORF">APT59_07745</name>
</gene>
<keyword evidence="9" id="KW-0808">Transferase</keyword>
<proteinExistence type="predicted"/>
<name>A0A0U4WPX6_9PSED</name>
<keyword evidence="3" id="KW-0479">Metal-binding</keyword>
<dbReference type="GO" id="GO:0016491">
    <property type="term" value="F:oxidoreductase activity"/>
    <property type="evidence" value="ECO:0007669"/>
    <property type="project" value="UniProtKB-KW"/>
</dbReference>
<dbReference type="InterPro" id="IPR001041">
    <property type="entry name" value="2Fe-2S_ferredoxin-type"/>
</dbReference>
<dbReference type="AlphaFoldDB" id="A0A0U4WPX6"/>
<dbReference type="CDD" id="cd06185">
    <property type="entry name" value="PDR_like"/>
    <property type="match status" value="1"/>
</dbReference>
<dbReference type="InterPro" id="IPR017927">
    <property type="entry name" value="FAD-bd_FR_type"/>
</dbReference>
<evidence type="ECO:0000313" key="9">
    <source>
        <dbReference type="EMBL" id="ALZ84109.1"/>
    </source>
</evidence>
<dbReference type="Gene3D" id="2.40.30.10">
    <property type="entry name" value="Translation factors"/>
    <property type="match status" value="1"/>
</dbReference>
<dbReference type="GO" id="GO:0051537">
    <property type="term" value="F:2 iron, 2 sulfur cluster binding"/>
    <property type="evidence" value="ECO:0007669"/>
    <property type="project" value="UniProtKB-KW"/>
</dbReference>
<dbReference type="PROSITE" id="PS51085">
    <property type="entry name" value="2FE2S_FER_2"/>
    <property type="match status" value="1"/>
</dbReference>
<keyword evidence="5" id="KW-0408">Iron</keyword>
<evidence type="ECO:0000313" key="10">
    <source>
        <dbReference type="Proteomes" id="UP000064137"/>
    </source>
</evidence>
<keyword evidence="6" id="KW-0411">Iron-sulfur</keyword>
<dbReference type="SUPFAM" id="SSF52343">
    <property type="entry name" value="Ferredoxin reductase-like, C-terminal NADP-linked domain"/>
    <property type="match status" value="1"/>
</dbReference>
<reference evidence="9 10" key="1">
    <citation type="submission" date="2016-01" db="EMBL/GenBank/DDBJ databases">
        <title>Annotation of Pseudomonas oryzihabitans USDA-ARS-USMARC-56511.</title>
        <authorList>
            <person name="Harhay G.P."/>
            <person name="Harhay D.M."/>
            <person name="Smith T.P.L."/>
            <person name="Bono J.L."/>
            <person name="Heaton M.P."/>
            <person name="Clawson M.L."/>
            <person name="Chitko-Mckown C.G."/>
            <person name="Capik S.F."/>
            <person name="DeDonder K.D."/>
            <person name="Apley M.D."/>
            <person name="Lubbers B.V."/>
            <person name="White B.J."/>
            <person name="Larson R.L."/>
        </authorList>
    </citation>
    <scope>NUCLEOTIDE SEQUENCE [LARGE SCALE GENOMIC DNA]</scope>
    <source>
        <strain evidence="9 10">USDA-ARS-USMARC-56511</strain>
    </source>
</reference>
<keyword evidence="4" id="KW-0560">Oxidoreductase</keyword>
<dbReference type="RefSeq" id="WP_059314319.1">
    <property type="nucleotide sequence ID" value="NZ_CP013987.1"/>
</dbReference>
<dbReference type="InterPro" id="IPR039261">
    <property type="entry name" value="FNR_nucleotide-bd"/>
</dbReference>
<keyword evidence="2" id="KW-0001">2Fe-2S</keyword>
<dbReference type="Proteomes" id="UP000064137">
    <property type="component" value="Chromosome"/>
</dbReference>
<evidence type="ECO:0000256" key="6">
    <source>
        <dbReference type="ARBA" id="ARBA00023014"/>
    </source>
</evidence>
<dbReference type="Pfam" id="PF00111">
    <property type="entry name" value="Fer2"/>
    <property type="match status" value="1"/>
</dbReference>
<feature type="domain" description="2Fe-2S ferredoxin-type" evidence="7">
    <location>
        <begin position="232"/>
        <end position="317"/>
    </location>
</feature>
<evidence type="ECO:0000256" key="2">
    <source>
        <dbReference type="ARBA" id="ARBA00022714"/>
    </source>
</evidence>
<dbReference type="OrthoDB" id="9801223at2"/>
<dbReference type="CDD" id="cd00207">
    <property type="entry name" value="fer2"/>
    <property type="match status" value="1"/>
</dbReference>
<organism evidence="9 10">
    <name type="scientific">Pseudomonas oryzihabitans</name>
    <dbReference type="NCBI Taxonomy" id="47885"/>
    <lineage>
        <taxon>Bacteria</taxon>
        <taxon>Pseudomonadati</taxon>
        <taxon>Pseudomonadota</taxon>
        <taxon>Gammaproteobacteria</taxon>
        <taxon>Pseudomonadales</taxon>
        <taxon>Pseudomonadaceae</taxon>
        <taxon>Pseudomonas</taxon>
    </lineage>
</organism>
<dbReference type="PANTHER" id="PTHR47354">
    <property type="entry name" value="NADH OXIDOREDUCTASE HCR"/>
    <property type="match status" value="1"/>
</dbReference>
<evidence type="ECO:0000259" key="8">
    <source>
        <dbReference type="PROSITE" id="PS51384"/>
    </source>
</evidence>
<accession>A0A0U4WPX6</accession>
<dbReference type="KEGG" id="por:APT59_07745"/>
<dbReference type="Gene3D" id="3.10.20.30">
    <property type="match status" value="1"/>
</dbReference>
<dbReference type="SUPFAM" id="SSF63380">
    <property type="entry name" value="Riboflavin synthase domain-like"/>
    <property type="match status" value="1"/>
</dbReference>